<reference evidence="4 5" key="1">
    <citation type="submission" date="2022-11" db="EMBL/GenBank/DDBJ databases">
        <title>Haliovirga abyssi gen. nov., sp. nov., a mesophilic fermentative bacterium isolated from the Iheya North hydrothermal field and the proposal of Haliovirgaceae fam. nov.</title>
        <authorList>
            <person name="Miyazaki U."/>
            <person name="Tame A."/>
            <person name="Miyazaki J."/>
            <person name="Takai K."/>
            <person name="Sawayama S."/>
            <person name="Kitajima M."/>
            <person name="Okamoto A."/>
            <person name="Nakagawa S."/>
        </authorList>
    </citation>
    <scope>NUCLEOTIDE SEQUENCE [LARGE SCALE GENOMIC DNA]</scope>
    <source>
        <strain evidence="4 5">IC12</strain>
    </source>
</reference>
<evidence type="ECO:0000256" key="2">
    <source>
        <dbReference type="PROSITE-ProRule" id="PRU00169"/>
    </source>
</evidence>
<accession>A0AAU9D2H5</accession>
<name>A0AAU9D2H5_9FUSO</name>
<dbReference type="RefSeq" id="WP_307905126.1">
    <property type="nucleotide sequence ID" value="NZ_AP027059.1"/>
</dbReference>
<dbReference type="KEGG" id="haby:HLVA_07630"/>
<evidence type="ECO:0000259" key="3">
    <source>
        <dbReference type="PROSITE" id="PS50110"/>
    </source>
</evidence>
<feature type="domain" description="Response regulatory" evidence="3">
    <location>
        <begin position="3"/>
        <end position="116"/>
    </location>
</feature>
<dbReference type="InterPro" id="IPR011006">
    <property type="entry name" value="CheY-like_superfamily"/>
</dbReference>
<evidence type="ECO:0000313" key="5">
    <source>
        <dbReference type="Proteomes" id="UP001321582"/>
    </source>
</evidence>
<keyword evidence="1 2" id="KW-0597">Phosphoprotein</keyword>
<dbReference type="AlphaFoldDB" id="A0AAU9D2H5"/>
<dbReference type="PROSITE" id="PS50110">
    <property type="entry name" value="RESPONSE_REGULATORY"/>
    <property type="match status" value="1"/>
</dbReference>
<dbReference type="PANTHER" id="PTHR44591">
    <property type="entry name" value="STRESS RESPONSE REGULATOR PROTEIN 1"/>
    <property type="match status" value="1"/>
</dbReference>
<dbReference type="Pfam" id="PF00072">
    <property type="entry name" value="Response_reg"/>
    <property type="match status" value="1"/>
</dbReference>
<sequence length="118" mass="13536">MKKILIIDDDDNIRRLLKSTLAGIAEVYEADFGKLGFNIFREESPDMILLDIMLPDTSGVELLQKIRDEDMDVKVVMITAYETIKSVIEIMNLKISGYITKPFIVRDVRQKISKLLES</sequence>
<dbReference type="SUPFAM" id="SSF52172">
    <property type="entry name" value="CheY-like"/>
    <property type="match status" value="1"/>
</dbReference>
<dbReference type="InterPro" id="IPR050595">
    <property type="entry name" value="Bact_response_regulator"/>
</dbReference>
<organism evidence="4 5">
    <name type="scientific">Haliovirga abyssi</name>
    <dbReference type="NCBI Taxonomy" id="2996794"/>
    <lineage>
        <taxon>Bacteria</taxon>
        <taxon>Fusobacteriati</taxon>
        <taxon>Fusobacteriota</taxon>
        <taxon>Fusobacteriia</taxon>
        <taxon>Fusobacteriales</taxon>
        <taxon>Haliovirgaceae</taxon>
        <taxon>Haliovirga</taxon>
    </lineage>
</organism>
<evidence type="ECO:0000313" key="4">
    <source>
        <dbReference type="EMBL" id="BDU50194.1"/>
    </source>
</evidence>
<dbReference type="Gene3D" id="3.40.50.2300">
    <property type="match status" value="1"/>
</dbReference>
<dbReference type="CDD" id="cd00156">
    <property type="entry name" value="REC"/>
    <property type="match status" value="1"/>
</dbReference>
<dbReference type="Proteomes" id="UP001321582">
    <property type="component" value="Chromosome"/>
</dbReference>
<dbReference type="EMBL" id="AP027059">
    <property type="protein sequence ID" value="BDU50194.1"/>
    <property type="molecule type" value="Genomic_DNA"/>
</dbReference>
<evidence type="ECO:0000256" key="1">
    <source>
        <dbReference type="ARBA" id="ARBA00022553"/>
    </source>
</evidence>
<dbReference type="GO" id="GO:0000160">
    <property type="term" value="P:phosphorelay signal transduction system"/>
    <property type="evidence" value="ECO:0007669"/>
    <property type="project" value="InterPro"/>
</dbReference>
<gene>
    <name evidence="4" type="ORF">HLVA_07630</name>
</gene>
<feature type="modified residue" description="4-aspartylphosphate" evidence="2">
    <location>
        <position position="51"/>
    </location>
</feature>
<dbReference type="SMART" id="SM00448">
    <property type="entry name" value="REC"/>
    <property type="match status" value="1"/>
</dbReference>
<dbReference type="InterPro" id="IPR001789">
    <property type="entry name" value="Sig_transdc_resp-reg_receiver"/>
</dbReference>
<dbReference type="PANTHER" id="PTHR44591:SF3">
    <property type="entry name" value="RESPONSE REGULATORY DOMAIN-CONTAINING PROTEIN"/>
    <property type="match status" value="1"/>
</dbReference>
<keyword evidence="5" id="KW-1185">Reference proteome</keyword>
<proteinExistence type="predicted"/>
<protein>
    <recommendedName>
        <fullName evidence="3">Response regulatory domain-containing protein</fullName>
    </recommendedName>
</protein>